<evidence type="ECO:0000259" key="8">
    <source>
        <dbReference type="Pfam" id="PF00326"/>
    </source>
</evidence>
<evidence type="ECO:0000256" key="1">
    <source>
        <dbReference type="ARBA" id="ARBA00001070"/>
    </source>
</evidence>
<dbReference type="Gene3D" id="2.130.10.120">
    <property type="entry name" value="Prolyl oligopeptidase, N-terminal domain"/>
    <property type="match status" value="1"/>
</dbReference>
<dbReference type="SUPFAM" id="SSF53474">
    <property type="entry name" value="alpha/beta-Hydrolases"/>
    <property type="match status" value="1"/>
</dbReference>
<dbReference type="InterPro" id="IPR002470">
    <property type="entry name" value="Peptidase_S9A"/>
</dbReference>
<keyword evidence="4 7" id="KW-0645">Protease</keyword>
<feature type="domain" description="Peptidase S9 prolyl oligopeptidase catalytic" evidence="8">
    <location>
        <begin position="139"/>
        <end position="236"/>
    </location>
</feature>
<feature type="domain" description="Peptidase S9A N-terminal" evidence="9">
    <location>
        <begin position="10"/>
        <end position="70"/>
    </location>
</feature>
<dbReference type="PRINTS" id="PR00862">
    <property type="entry name" value="PROLIGOPTASE"/>
</dbReference>
<dbReference type="GO" id="GO:0006508">
    <property type="term" value="P:proteolysis"/>
    <property type="evidence" value="ECO:0007669"/>
    <property type="project" value="UniProtKB-KW"/>
</dbReference>
<dbReference type="InterPro" id="IPR002471">
    <property type="entry name" value="Pept_S9_AS"/>
</dbReference>
<evidence type="ECO:0000256" key="3">
    <source>
        <dbReference type="ARBA" id="ARBA00016310"/>
    </source>
</evidence>
<dbReference type="AlphaFoldDB" id="A0A368FS63"/>
<comment type="similarity">
    <text evidence="2 7">Belongs to the peptidase S9A family.</text>
</comment>
<keyword evidence="6 7" id="KW-0720">Serine protease</keyword>
<dbReference type="InterPro" id="IPR001375">
    <property type="entry name" value="Peptidase_S9_cat"/>
</dbReference>
<proteinExistence type="inferred from homology"/>
<sequence>MLDQLCFAFQHKVCIHELGTGRRLYCLPLGIGSVLDIAAKKANLEVFLSFQSFTVPKIIYRIDFATAERTDTPALEEWRRTHITGFDEQAFMTQQLFFESKDRTRVPMYIISLRNTSRSGNSPTILNGYGGFNIAETPHFSLYYLMFMKHFRGVIALANIRGGGEYGERWHRGGMRENKQNVFDDFIGAAEFLINNNYTNNRKLAIHGGSNGGLLVATCSQQRPDLYGAVIGSVGYSPLHNIRFPENGQWPSTLMITADHDDRVVPSHTLKYAATLYEKAKMHPQQTNPLIFRVEENAGHGNGKPTGRRISEYVDMFSFLQRVLNITWQDR</sequence>
<dbReference type="Pfam" id="PF02897">
    <property type="entry name" value="Peptidase_S9_N"/>
    <property type="match status" value="1"/>
</dbReference>
<reference evidence="10 11" key="1">
    <citation type="submission" date="2014-10" db="EMBL/GenBank/DDBJ databases">
        <title>Draft genome of the hookworm Ancylostoma caninum.</title>
        <authorList>
            <person name="Mitreva M."/>
        </authorList>
    </citation>
    <scope>NUCLEOTIDE SEQUENCE [LARGE SCALE GENOMIC DNA]</scope>
    <source>
        <strain evidence="10 11">Baltimore</strain>
    </source>
</reference>
<dbReference type="EC" id="3.4.21.-" evidence="7"/>
<dbReference type="GO" id="GO:0004252">
    <property type="term" value="F:serine-type endopeptidase activity"/>
    <property type="evidence" value="ECO:0007669"/>
    <property type="project" value="UniProtKB-UniRule"/>
</dbReference>
<evidence type="ECO:0000256" key="6">
    <source>
        <dbReference type="ARBA" id="ARBA00022825"/>
    </source>
</evidence>
<dbReference type="PANTHER" id="PTHR42881">
    <property type="entry name" value="PROLYL ENDOPEPTIDASE"/>
    <property type="match status" value="1"/>
</dbReference>
<dbReference type="Gene3D" id="3.40.50.1820">
    <property type="entry name" value="alpha/beta hydrolase"/>
    <property type="match status" value="2"/>
</dbReference>
<comment type="catalytic activity">
    <reaction evidence="1">
        <text>Hydrolysis of Pro-|-Xaa &gt;&gt; Ala-|-Xaa in oligopeptides.</text>
        <dbReference type="EC" id="3.4.21.26"/>
    </reaction>
</comment>
<comment type="caution">
    <text evidence="10">The sequence shown here is derived from an EMBL/GenBank/DDBJ whole genome shotgun (WGS) entry which is preliminary data.</text>
</comment>
<keyword evidence="5 7" id="KW-0378">Hydrolase</keyword>
<dbReference type="GO" id="GO:0005829">
    <property type="term" value="C:cytosol"/>
    <property type="evidence" value="ECO:0007669"/>
    <property type="project" value="TreeGrafter"/>
</dbReference>
<evidence type="ECO:0000256" key="4">
    <source>
        <dbReference type="ARBA" id="ARBA00022670"/>
    </source>
</evidence>
<evidence type="ECO:0000313" key="10">
    <source>
        <dbReference type="EMBL" id="RCN33665.1"/>
    </source>
</evidence>
<dbReference type="Pfam" id="PF00326">
    <property type="entry name" value="Peptidase_S9"/>
    <property type="match status" value="1"/>
</dbReference>
<evidence type="ECO:0000259" key="9">
    <source>
        <dbReference type="Pfam" id="PF02897"/>
    </source>
</evidence>
<dbReference type="InterPro" id="IPR029058">
    <property type="entry name" value="AB_hydrolase_fold"/>
</dbReference>
<evidence type="ECO:0000313" key="11">
    <source>
        <dbReference type="Proteomes" id="UP000252519"/>
    </source>
</evidence>
<gene>
    <name evidence="10" type="ORF">ANCCAN_20507</name>
</gene>
<dbReference type="PROSITE" id="PS00708">
    <property type="entry name" value="PRO_ENDOPEP_SER"/>
    <property type="match status" value="1"/>
</dbReference>
<name>A0A368FS63_ANCCA</name>
<protein>
    <recommendedName>
        <fullName evidence="3 7">Prolyl endopeptidase</fullName>
        <ecNumber evidence="7">3.4.21.-</ecNumber>
    </recommendedName>
</protein>
<dbReference type="GO" id="GO:0070012">
    <property type="term" value="F:oligopeptidase activity"/>
    <property type="evidence" value="ECO:0007669"/>
    <property type="project" value="TreeGrafter"/>
</dbReference>
<dbReference type="InterPro" id="IPR051167">
    <property type="entry name" value="Prolyl_oligopep/macrocyclase"/>
</dbReference>
<dbReference type="InterPro" id="IPR023302">
    <property type="entry name" value="Pept_S9A_N"/>
</dbReference>
<keyword evidence="11" id="KW-1185">Reference proteome</keyword>
<evidence type="ECO:0000256" key="7">
    <source>
        <dbReference type="RuleBase" id="RU368024"/>
    </source>
</evidence>
<accession>A0A368FS63</accession>
<dbReference type="EMBL" id="JOJR01000884">
    <property type="protein sequence ID" value="RCN33665.1"/>
    <property type="molecule type" value="Genomic_DNA"/>
</dbReference>
<dbReference type="Proteomes" id="UP000252519">
    <property type="component" value="Unassembled WGS sequence"/>
</dbReference>
<evidence type="ECO:0000256" key="2">
    <source>
        <dbReference type="ARBA" id="ARBA00005228"/>
    </source>
</evidence>
<dbReference type="OrthoDB" id="248387at2759"/>
<organism evidence="10 11">
    <name type="scientific">Ancylostoma caninum</name>
    <name type="common">Dog hookworm</name>
    <dbReference type="NCBI Taxonomy" id="29170"/>
    <lineage>
        <taxon>Eukaryota</taxon>
        <taxon>Metazoa</taxon>
        <taxon>Ecdysozoa</taxon>
        <taxon>Nematoda</taxon>
        <taxon>Chromadorea</taxon>
        <taxon>Rhabditida</taxon>
        <taxon>Rhabditina</taxon>
        <taxon>Rhabditomorpha</taxon>
        <taxon>Strongyloidea</taxon>
        <taxon>Ancylostomatidae</taxon>
        <taxon>Ancylostomatinae</taxon>
        <taxon>Ancylostoma</taxon>
    </lineage>
</organism>
<evidence type="ECO:0000256" key="5">
    <source>
        <dbReference type="ARBA" id="ARBA00022801"/>
    </source>
</evidence>
<dbReference type="PANTHER" id="PTHR42881:SF2">
    <property type="entry name" value="PROLYL ENDOPEPTIDASE"/>
    <property type="match status" value="1"/>
</dbReference>